<protein>
    <submittedName>
        <fullName evidence="2">Uncharacterized protein</fullName>
    </submittedName>
</protein>
<dbReference type="AlphaFoldDB" id="A0A016TFE3"/>
<proteinExistence type="predicted"/>
<name>A0A016TFE3_9BILA</name>
<accession>A0A016TFE3</accession>
<reference evidence="3" key="1">
    <citation type="journal article" date="2015" name="Nat. Genet.">
        <title>The genome and transcriptome of the zoonotic hookworm Ancylostoma ceylanicum identify infection-specific gene families.</title>
        <authorList>
            <person name="Schwarz E.M."/>
            <person name="Hu Y."/>
            <person name="Antoshechkin I."/>
            <person name="Miller M.M."/>
            <person name="Sternberg P.W."/>
            <person name="Aroian R.V."/>
        </authorList>
    </citation>
    <scope>NUCLEOTIDE SEQUENCE</scope>
    <source>
        <strain evidence="3">HY135</strain>
    </source>
</reference>
<evidence type="ECO:0000313" key="2">
    <source>
        <dbReference type="EMBL" id="EYC01664.1"/>
    </source>
</evidence>
<gene>
    <name evidence="2" type="primary">Acey_s0105.g3677</name>
    <name evidence="2" type="ORF">Y032_0105g3677</name>
</gene>
<dbReference type="Proteomes" id="UP000024635">
    <property type="component" value="Unassembled WGS sequence"/>
</dbReference>
<organism evidence="2 3">
    <name type="scientific">Ancylostoma ceylanicum</name>
    <dbReference type="NCBI Taxonomy" id="53326"/>
    <lineage>
        <taxon>Eukaryota</taxon>
        <taxon>Metazoa</taxon>
        <taxon>Ecdysozoa</taxon>
        <taxon>Nematoda</taxon>
        <taxon>Chromadorea</taxon>
        <taxon>Rhabditida</taxon>
        <taxon>Rhabditina</taxon>
        <taxon>Rhabditomorpha</taxon>
        <taxon>Strongyloidea</taxon>
        <taxon>Ancylostomatidae</taxon>
        <taxon>Ancylostomatinae</taxon>
        <taxon>Ancylostoma</taxon>
    </lineage>
</organism>
<comment type="caution">
    <text evidence="2">The sequence shown here is derived from an EMBL/GenBank/DDBJ whole genome shotgun (WGS) entry which is preliminary data.</text>
</comment>
<evidence type="ECO:0000313" key="3">
    <source>
        <dbReference type="Proteomes" id="UP000024635"/>
    </source>
</evidence>
<sequence>MGRTSLCRREGASKTKNDTDEGWRCRAEPAPRRGDNAKERVHFCGNGAPASNSWETPRDGSKGVVRVRRRPKWGRWIRRYDKGAPASKVGGDGSDDMIKVHRRPKWGMGPRVAIRRVESPGE</sequence>
<dbReference type="EMBL" id="JARK01001441">
    <property type="protein sequence ID" value="EYC01664.1"/>
    <property type="molecule type" value="Genomic_DNA"/>
</dbReference>
<feature type="compositionally biased region" description="Basic and acidic residues" evidence="1">
    <location>
        <begin position="7"/>
        <end position="42"/>
    </location>
</feature>
<keyword evidence="3" id="KW-1185">Reference proteome</keyword>
<feature type="region of interest" description="Disordered" evidence="1">
    <location>
        <begin position="1"/>
        <end position="63"/>
    </location>
</feature>
<evidence type="ECO:0000256" key="1">
    <source>
        <dbReference type="SAM" id="MobiDB-lite"/>
    </source>
</evidence>